<accession>A0A2Z3DUT9</accession>
<dbReference type="InterPro" id="IPR008964">
    <property type="entry name" value="Invasin/intimin_cell_adhesion"/>
</dbReference>
<name>A0A2Z3DUT9_9CAUD</name>
<dbReference type="InterPro" id="IPR007110">
    <property type="entry name" value="Ig-like_dom"/>
</dbReference>
<reference evidence="3" key="1">
    <citation type="submission" date="2018-01" db="EMBL/GenBank/DDBJ databases">
        <authorList>
            <person name="van Mierlo J.T."/>
            <person name="Hagens S."/>
            <person name="Witte S."/>
            <person name="Klamert S."/>
            <person name="van de Straat L."/>
        </authorList>
    </citation>
    <scope>NUCLEOTIDE SEQUENCE [LARGE SCALE GENOMIC DNA]</scope>
</reference>
<protein>
    <submittedName>
        <fullName evidence="2">Putative tail fiber protein</fullName>
    </submittedName>
</protein>
<dbReference type="Gene3D" id="2.60.40.1080">
    <property type="match status" value="4"/>
</dbReference>
<dbReference type="InterPro" id="IPR003343">
    <property type="entry name" value="Big_2"/>
</dbReference>
<evidence type="ECO:0000259" key="1">
    <source>
        <dbReference type="PROSITE" id="PS50835"/>
    </source>
</evidence>
<dbReference type="Proteomes" id="UP000257884">
    <property type="component" value="Segment"/>
</dbReference>
<keyword evidence="3" id="KW-1185">Reference proteome</keyword>
<dbReference type="KEGG" id="vg:77948972"/>
<sequence length="1006" mass="110893">MALYPIKSLGAVGVIADQAPTDLAPNAFTNAMNARFVEQRVFKTGGNAPLSYVEEDKDLTPLSFVSMPFDYYSAGNSFLVVGTDKKLYKLTDESLTDISRKVATVTKKASAIIKIYPVVSRIVPKESTITMNFNQTKELEVQVFPEDANNANLTWEVSNPSYASIAVNPTDSKKATLTTLSTEGTLSITVSIEDESVTAQISVNIVDGDTGIFLSQDTITIRRGGTTTLTAISGKTPITWISSNGGALSVTPNANTLTAVLNAMGEGTFTVTADNGSKSATCTVNVIPQIDSISLSQTDVQMDRGTQYVLTATVNPADAPNKAITWTSSNPNIATVSGTSTEATITGLLAGFTEITAVTEEGSRSAVCTVRVNLAGRMLNTRSLAMAASAPLVEEFKEEEEPVVQNEEVVYFMSDSMGIDTSGMAEGNNFFDYSNVFDMEGFARAAENSRAAPLTNVTLDIVEASLDVGEEIVITATAAPEGDYSYQWVVDKSGYVSTTSTTGRSLKLTAVRKGEIKVTCTASQMTQRDYDAFDDYPWYHAVISNCAVATTHYETPQVKEFESEYFTDLPGWGEQTIVDGDGNPSVRKFNWKCERVRAFNNRLFALNMRESNASGVTTHYPLRLRWSNFANENKAPTLWDDYAYDRLTTSDLSANIVGQTEALENGYAGYIDLADSNGSLIDVLPLKDYLFVYTEFETYIGSPTNNTYQPLMFKKLFNDSGILAPECVVEVEGGHFVVTQNDVILHNGASKKSIASNRVKNMLINEVCLVNPLATRVHLHQDKKEVWVMYVGPGEPKESFACTKAAVWNYEFDTWSFRTIPYAQCIGLVDPPVLERGPVWTDFQTITWDDPAIDKLVWRKDATNFRQRITIVGSFLRGFYQVDVGALDYFYDRANDKIIERPLEMRLERTGIDFDNVTNEWNQKHINRFRPQTTGSGTYIFEAGGSQFSNEYGHNHTTKSYTIGVDRHVAVRLNHPYLFYNVIDNDVNSNAAINGLTIEFNVGGRR</sequence>
<organism evidence="2 3">
    <name type="scientific">Escherichia phage EP335</name>
    <dbReference type="NCBI Taxonomy" id="2070199"/>
    <lineage>
        <taxon>Viruses</taxon>
        <taxon>Duplodnaviria</taxon>
        <taxon>Heunggongvirae</taxon>
        <taxon>Uroviricota</taxon>
        <taxon>Caudoviricetes</taxon>
        <taxon>Mktvariviridae</taxon>
        <taxon>Gordonclarkvirinae</taxon>
        <taxon>Nieuwekanaalvirus</taxon>
        <taxon>Nieuwekanaalvirus EP335</taxon>
    </lineage>
</organism>
<dbReference type="PROSITE" id="PS50835">
    <property type="entry name" value="IG_LIKE"/>
    <property type="match status" value="1"/>
</dbReference>
<dbReference type="GeneID" id="77948972"/>
<evidence type="ECO:0000313" key="2">
    <source>
        <dbReference type="EMBL" id="AVZ45100.1"/>
    </source>
</evidence>
<proteinExistence type="predicted"/>
<dbReference type="SMART" id="SM00635">
    <property type="entry name" value="BID_2"/>
    <property type="match status" value="4"/>
</dbReference>
<dbReference type="RefSeq" id="YP_010672685.1">
    <property type="nucleotide sequence ID" value="NC_070979.1"/>
</dbReference>
<evidence type="ECO:0000313" key="3">
    <source>
        <dbReference type="Proteomes" id="UP000257884"/>
    </source>
</evidence>
<dbReference type="EMBL" id="MG748548">
    <property type="protein sequence ID" value="AVZ45100.1"/>
    <property type="molecule type" value="Genomic_DNA"/>
</dbReference>
<dbReference type="SUPFAM" id="SSF49373">
    <property type="entry name" value="Invasin/intimin cell-adhesion fragments"/>
    <property type="match status" value="3"/>
</dbReference>
<feature type="domain" description="Ig-like" evidence="1">
    <location>
        <begin position="288"/>
        <end position="385"/>
    </location>
</feature>
<dbReference type="Pfam" id="PF02368">
    <property type="entry name" value="Big_2"/>
    <property type="match status" value="1"/>
</dbReference>